<reference evidence="4" key="1">
    <citation type="journal article" date="2013" name="Stand. Genomic Sci.">
        <title>Complete genome sequence of Desulfocapsa sulfexigens, a marine deltaproteobacterium specialized in disproportionating inorganic sulfur compounds.</title>
        <authorList>
            <person name="Finster K.W."/>
            <person name="Kjeldsen K.U."/>
            <person name="Kube M."/>
            <person name="Reinhardt R."/>
            <person name="Mussmann M."/>
            <person name="Amann R."/>
            <person name="Schreiber L."/>
        </authorList>
    </citation>
    <scope>NUCLEOTIDE SEQUENCE [LARGE SCALE GENOMIC DNA]</scope>
    <source>
        <strain evidence="4">DSM 10523 / SB164P1</strain>
    </source>
</reference>
<dbReference type="PROSITE" id="PS51898">
    <property type="entry name" value="TYR_RECOMBINASE"/>
    <property type="match status" value="1"/>
</dbReference>
<dbReference type="GO" id="GO:0015074">
    <property type="term" value="P:DNA integration"/>
    <property type="evidence" value="ECO:0007669"/>
    <property type="project" value="InterPro"/>
</dbReference>
<dbReference type="KEGG" id="dsf:UWK_01850"/>
<dbReference type="GO" id="GO:0003677">
    <property type="term" value="F:DNA binding"/>
    <property type="evidence" value="ECO:0007669"/>
    <property type="project" value="InterPro"/>
</dbReference>
<dbReference type="EMBL" id="CP003985">
    <property type="protein sequence ID" value="AGF78407.1"/>
    <property type="molecule type" value="Genomic_DNA"/>
</dbReference>
<dbReference type="STRING" id="1167006.UWK_01850"/>
<keyword evidence="1" id="KW-0233">DNA recombination</keyword>
<sequence>MLQLLYSTGLRVTELVTLAVGSCNLTSCFIRVLGKGEKERLIPFGVPAKEAIVTYLDSSRPLILKGRRSNTLFVTNRGKGMTRLRFWQIIKEAARAAGIAEEVSPHSLRHSFATHLLSHGADLRSVQMMLGHSDITTTQIYTHVDEGRLKSIHKKFHPRG</sequence>
<dbReference type="PATRIC" id="fig|1167006.5.peg.2036"/>
<dbReference type="PANTHER" id="PTHR30349:SF90">
    <property type="entry name" value="TYROSINE RECOMBINASE XERD"/>
    <property type="match status" value="1"/>
</dbReference>
<dbReference type="PANTHER" id="PTHR30349">
    <property type="entry name" value="PHAGE INTEGRASE-RELATED"/>
    <property type="match status" value="1"/>
</dbReference>
<dbReference type="Gene3D" id="1.10.443.10">
    <property type="entry name" value="Intergrase catalytic core"/>
    <property type="match status" value="1"/>
</dbReference>
<gene>
    <name evidence="3" type="ordered locus">UWK_01850</name>
</gene>
<accession>M1P9T4</accession>
<dbReference type="InterPro" id="IPR011010">
    <property type="entry name" value="DNA_brk_join_enz"/>
</dbReference>
<evidence type="ECO:0000313" key="3">
    <source>
        <dbReference type="EMBL" id="AGF78407.1"/>
    </source>
</evidence>
<keyword evidence="4" id="KW-1185">Reference proteome</keyword>
<organism evidence="3 4">
    <name type="scientific">Desulfocapsa sulfexigens (strain DSM 10523 / SB164P1)</name>
    <dbReference type="NCBI Taxonomy" id="1167006"/>
    <lineage>
        <taxon>Bacteria</taxon>
        <taxon>Pseudomonadati</taxon>
        <taxon>Thermodesulfobacteriota</taxon>
        <taxon>Desulfobulbia</taxon>
        <taxon>Desulfobulbales</taxon>
        <taxon>Desulfocapsaceae</taxon>
        <taxon>Desulfocapsa</taxon>
    </lineage>
</organism>
<protein>
    <submittedName>
        <fullName evidence="3">Site-specific recombinase XerD</fullName>
    </submittedName>
</protein>
<dbReference type="Proteomes" id="UP000011721">
    <property type="component" value="Chromosome"/>
</dbReference>
<dbReference type="SUPFAM" id="SSF56349">
    <property type="entry name" value="DNA breaking-rejoining enzymes"/>
    <property type="match status" value="1"/>
</dbReference>
<dbReference type="Pfam" id="PF00589">
    <property type="entry name" value="Phage_integrase"/>
    <property type="match status" value="1"/>
</dbReference>
<evidence type="ECO:0000313" key="4">
    <source>
        <dbReference type="Proteomes" id="UP000011721"/>
    </source>
</evidence>
<evidence type="ECO:0000259" key="2">
    <source>
        <dbReference type="PROSITE" id="PS51898"/>
    </source>
</evidence>
<dbReference type="InterPro" id="IPR002104">
    <property type="entry name" value="Integrase_catalytic"/>
</dbReference>
<name>M1P9T4_DESSD</name>
<dbReference type="GO" id="GO:0006310">
    <property type="term" value="P:DNA recombination"/>
    <property type="evidence" value="ECO:0007669"/>
    <property type="project" value="UniProtKB-KW"/>
</dbReference>
<proteinExistence type="predicted"/>
<dbReference type="CDD" id="cd00798">
    <property type="entry name" value="INT_XerDC_C"/>
    <property type="match status" value="1"/>
</dbReference>
<dbReference type="AlphaFoldDB" id="M1P9T4"/>
<dbReference type="eggNOG" id="COG4974">
    <property type="taxonomic scope" value="Bacteria"/>
</dbReference>
<dbReference type="InterPro" id="IPR050090">
    <property type="entry name" value="Tyrosine_recombinase_XerCD"/>
</dbReference>
<dbReference type="InterPro" id="IPR013762">
    <property type="entry name" value="Integrase-like_cat_sf"/>
</dbReference>
<dbReference type="HOGENOM" id="CLU_027562_39_3_7"/>
<evidence type="ECO:0000256" key="1">
    <source>
        <dbReference type="ARBA" id="ARBA00023172"/>
    </source>
</evidence>
<feature type="domain" description="Tyr recombinase" evidence="2">
    <location>
        <begin position="1"/>
        <end position="154"/>
    </location>
</feature>